<evidence type="ECO:0000313" key="5">
    <source>
        <dbReference type="Proteomes" id="UP000290174"/>
    </source>
</evidence>
<dbReference type="Pfam" id="PF13406">
    <property type="entry name" value="SLT_2"/>
    <property type="match status" value="1"/>
</dbReference>
<gene>
    <name evidence="4" type="ORF">EAS61_06760</name>
</gene>
<sequence>MLLACLQPPTKADVGPRPVRVKKNAVTKISPLLSYWQRLPGLLMAEFQADGWEMMQSVARLAERVSSVTAATMIAAALLLPACAHAQAQNGLSNLFGGIFSGPNPAPSQAPPGNGGAQPWSGEDGASGHPLMTAAAIREAAGNFNNCVAAMWPDAARRGITQENFQRLTAGLSPDLRIMDLMDSQPEFTKSIWDYLDILVNDNRLARGREILATYKAQFDATEKATGVDRYIIASIWGIESNYSTQMGDRSVLQSTATLACIGRRQAYFKDEFLSALEILNRGDLRPEQMRGSWAGAFGPTQFMPTAFKRFAVDGDGDGRRDVVDNPTDLIASTANNLKKDGWQAGQTWGFEVVVPEGFNYMLADRAKAMTIAQWEKLGLKRPNNQPFPHLAEKAYLLAPAGAQGPGFLMLQNYRVIMKYNPAEAYALAIGHFADRLRGGQPFVQPWPRQERELSRTERLELQQLLAQRGFYKGTPDGQFGGQTREALRNFQASIGVPADGFASSDVLDRLRGR</sequence>
<dbReference type="InterPro" id="IPR011970">
    <property type="entry name" value="MltB_2"/>
</dbReference>
<dbReference type="Gene3D" id="1.10.101.10">
    <property type="entry name" value="PGBD-like superfamily/PGBD"/>
    <property type="match status" value="1"/>
</dbReference>
<name>A0A4Q0QX26_9BRAD</name>
<dbReference type="InterPro" id="IPR023346">
    <property type="entry name" value="Lysozyme-like_dom_sf"/>
</dbReference>
<evidence type="ECO:0000259" key="2">
    <source>
        <dbReference type="Pfam" id="PF01471"/>
    </source>
</evidence>
<accession>A0A4Q0QX26</accession>
<dbReference type="GO" id="GO:0008933">
    <property type="term" value="F:peptidoglycan lytic transglycosylase activity"/>
    <property type="evidence" value="ECO:0007669"/>
    <property type="project" value="TreeGrafter"/>
</dbReference>
<dbReference type="Pfam" id="PF01471">
    <property type="entry name" value="PG_binding_1"/>
    <property type="match status" value="1"/>
</dbReference>
<feature type="domain" description="Transglycosylase SLT" evidence="3">
    <location>
        <begin position="144"/>
        <end position="435"/>
    </location>
</feature>
<dbReference type="CDD" id="cd13399">
    <property type="entry name" value="Slt35-like"/>
    <property type="match status" value="1"/>
</dbReference>
<evidence type="ECO:0000256" key="1">
    <source>
        <dbReference type="SAM" id="MobiDB-lite"/>
    </source>
</evidence>
<reference evidence="4 5" key="1">
    <citation type="submission" date="2018-11" db="EMBL/GenBank/DDBJ databases">
        <title>Bradyrhizobium sp. nov., isolated from effective nodules of peanut in China.</title>
        <authorList>
            <person name="Li Y."/>
        </authorList>
    </citation>
    <scope>NUCLEOTIDE SEQUENCE [LARGE SCALE GENOMIC DNA]</scope>
    <source>
        <strain evidence="4 5">CCBAU 51770</strain>
    </source>
</reference>
<dbReference type="Gene3D" id="1.10.530.10">
    <property type="match status" value="1"/>
</dbReference>
<dbReference type="AlphaFoldDB" id="A0A4Q0QX26"/>
<comment type="caution">
    <text evidence="4">The sequence shown here is derived from an EMBL/GenBank/DDBJ whole genome shotgun (WGS) entry which is preliminary data.</text>
</comment>
<dbReference type="PANTHER" id="PTHR30163:SF8">
    <property type="entry name" value="LYTIC MUREIN TRANSGLYCOSYLASE"/>
    <property type="match status" value="1"/>
</dbReference>
<dbReference type="SUPFAM" id="SSF53955">
    <property type="entry name" value="Lysozyme-like"/>
    <property type="match status" value="1"/>
</dbReference>
<dbReference type="GO" id="GO:0009253">
    <property type="term" value="P:peptidoglycan catabolic process"/>
    <property type="evidence" value="ECO:0007669"/>
    <property type="project" value="TreeGrafter"/>
</dbReference>
<feature type="domain" description="Peptidoglycan binding-like" evidence="2">
    <location>
        <begin position="456"/>
        <end position="511"/>
    </location>
</feature>
<evidence type="ECO:0000259" key="3">
    <source>
        <dbReference type="Pfam" id="PF13406"/>
    </source>
</evidence>
<evidence type="ECO:0000313" key="4">
    <source>
        <dbReference type="EMBL" id="RXH01402.1"/>
    </source>
</evidence>
<protein>
    <submittedName>
        <fullName evidence="4">Lytic murein transglycosylase</fullName>
    </submittedName>
</protein>
<dbReference type="Gene3D" id="1.10.8.350">
    <property type="entry name" value="Bacterial muramidase"/>
    <property type="match status" value="1"/>
</dbReference>
<dbReference type="PANTHER" id="PTHR30163">
    <property type="entry name" value="MEMBRANE-BOUND LYTIC MUREIN TRANSGLYCOSYLASE B"/>
    <property type="match status" value="1"/>
</dbReference>
<proteinExistence type="predicted"/>
<dbReference type="InterPro" id="IPR036365">
    <property type="entry name" value="PGBD-like_sf"/>
</dbReference>
<dbReference type="NCBIfam" id="TIGR02283">
    <property type="entry name" value="MltB_2"/>
    <property type="match status" value="1"/>
</dbReference>
<organism evidence="4 5">
    <name type="scientific">Bradyrhizobium zhanjiangense</name>
    <dbReference type="NCBI Taxonomy" id="1325107"/>
    <lineage>
        <taxon>Bacteria</taxon>
        <taxon>Pseudomonadati</taxon>
        <taxon>Pseudomonadota</taxon>
        <taxon>Alphaproteobacteria</taxon>
        <taxon>Hyphomicrobiales</taxon>
        <taxon>Nitrobacteraceae</taxon>
        <taxon>Bradyrhizobium</taxon>
    </lineage>
</organism>
<dbReference type="Proteomes" id="UP000290174">
    <property type="component" value="Unassembled WGS sequence"/>
</dbReference>
<dbReference type="InterPro" id="IPR002477">
    <property type="entry name" value="Peptidoglycan-bd-like"/>
</dbReference>
<dbReference type="SUPFAM" id="SSF47090">
    <property type="entry name" value="PGBD-like"/>
    <property type="match status" value="1"/>
</dbReference>
<dbReference type="EMBL" id="RKMK01000004">
    <property type="protein sequence ID" value="RXH01402.1"/>
    <property type="molecule type" value="Genomic_DNA"/>
</dbReference>
<dbReference type="FunFam" id="1.10.8.350:FF:000001">
    <property type="entry name" value="Lytic murein transglycosylase B"/>
    <property type="match status" value="1"/>
</dbReference>
<feature type="region of interest" description="Disordered" evidence="1">
    <location>
        <begin position="103"/>
        <end position="125"/>
    </location>
</feature>
<dbReference type="InterPro" id="IPR036366">
    <property type="entry name" value="PGBDSf"/>
</dbReference>
<dbReference type="InterPro" id="IPR031304">
    <property type="entry name" value="SLT_2"/>
</dbReference>
<dbReference type="InterPro" id="IPR043426">
    <property type="entry name" value="MltB-like"/>
</dbReference>